<keyword evidence="2" id="KW-1185">Reference proteome</keyword>
<sequence length="88" mass="9628">MLVGVEGTGAYEAGLARHLREQDVAVVEIGRPDRKARRCQGKSAPVDAEAAARAALAQRRTGILKQRDGRVEALWSLRCPPQRDPPTR</sequence>
<name>A0ABU8AUH7_9ACTN</name>
<protein>
    <recommendedName>
        <fullName evidence="3">Transposase IS111A/IS1328/IS1533 N-terminal domain-containing protein</fullName>
    </recommendedName>
</protein>
<evidence type="ECO:0008006" key="3">
    <source>
        <dbReference type="Google" id="ProtNLM"/>
    </source>
</evidence>
<proteinExistence type="predicted"/>
<evidence type="ECO:0000313" key="2">
    <source>
        <dbReference type="Proteomes" id="UP001310290"/>
    </source>
</evidence>
<gene>
    <name evidence="1" type="ORF">QBA35_29320</name>
</gene>
<dbReference type="EMBL" id="JARULZ010000002">
    <property type="protein sequence ID" value="MEH0637375.1"/>
    <property type="molecule type" value="Genomic_DNA"/>
</dbReference>
<organism evidence="1 2">
    <name type="scientific">Streptomyces bottropensis</name>
    <dbReference type="NCBI Taxonomy" id="42235"/>
    <lineage>
        <taxon>Bacteria</taxon>
        <taxon>Bacillati</taxon>
        <taxon>Actinomycetota</taxon>
        <taxon>Actinomycetes</taxon>
        <taxon>Kitasatosporales</taxon>
        <taxon>Streptomycetaceae</taxon>
        <taxon>Streptomyces</taxon>
    </lineage>
</organism>
<reference evidence="1" key="1">
    <citation type="submission" date="2023-04" db="EMBL/GenBank/DDBJ databases">
        <title>Genomic diversity of scab-causing Streptomyces spp. in the province of Quebec, Canada.</title>
        <authorList>
            <person name="Biessy A."/>
            <person name="Cadieux M."/>
            <person name="Ciotola M."/>
            <person name="Filion M."/>
        </authorList>
    </citation>
    <scope>NUCLEOTIDE SEQUENCE</scope>
    <source>
        <strain evidence="1">B21-115</strain>
    </source>
</reference>
<dbReference type="Proteomes" id="UP001310290">
    <property type="component" value="Unassembled WGS sequence"/>
</dbReference>
<accession>A0ABU8AUH7</accession>
<comment type="caution">
    <text evidence="1">The sequence shown here is derived from an EMBL/GenBank/DDBJ whole genome shotgun (WGS) entry which is preliminary data.</text>
</comment>
<evidence type="ECO:0000313" key="1">
    <source>
        <dbReference type="EMBL" id="MEH0637375.1"/>
    </source>
</evidence>